<feature type="transmembrane region" description="Helical" evidence="8">
    <location>
        <begin position="87"/>
        <end position="108"/>
    </location>
</feature>
<dbReference type="PANTHER" id="PTHR21143">
    <property type="entry name" value="INVERTEBRATE GUSTATORY RECEPTOR"/>
    <property type="match status" value="1"/>
</dbReference>
<evidence type="ECO:0000256" key="5">
    <source>
        <dbReference type="ARBA" id="ARBA00023136"/>
    </source>
</evidence>
<evidence type="ECO:0000256" key="8">
    <source>
        <dbReference type="RuleBase" id="RU363108"/>
    </source>
</evidence>
<accession>A0AB39ZH02</accession>
<evidence type="ECO:0000256" key="4">
    <source>
        <dbReference type="ARBA" id="ARBA00022989"/>
    </source>
</evidence>
<dbReference type="RefSeq" id="XP_016935009.2">
    <property type="nucleotide sequence ID" value="XM_017079520.3"/>
</dbReference>
<name>A0AB39ZH02_DROSZ</name>
<feature type="transmembrane region" description="Helical" evidence="8">
    <location>
        <begin position="172"/>
        <end position="199"/>
    </location>
</feature>
<protein>
    <recommendedName>
        <fullName evidence="8">Gustatory receptor</fullName>
    </recommendedName>
</protein>
<comment type="function">
    <text evidence="8">Gustatory receptor which mediates acceptance or avoidance behavior, depending on its substrates.</text>
</comment>
<sequence length="385" mass="45739">MFGSRREFRPYLASLILKTVLYGSWLLGLFPFTFDSGRFQLRRSRWLICYGLIINYFLMFLLVIIGTQHQQRKKLEAFERNPVLESINIVIALMSTFSAVLIHFMNFWKSKKVQRIFKELLDLEHKEFKELNKTSCQTFNCFVIQKCFTIMGQLICFLTINYGMPGNEPHFWLVLLSCVFQVSLNLNIMHYYVGILLIYRYVWMINEQLKEQVNRMKLNPTATSSRIKGLLFLYNRLLELNKKLIAAYELHMILILTSWLAGNIVVIYFLIVYGISMRKYSFFLIAFPQSLLINSWDFWLTITICNLTEKAGQKTSNLLQLFSDLDYKDDQLERSVNEFAWLCSHRKFQFKLCGLFSVNYKMGFRMIINSILYLLYLVQFDYMNL</sequence>
<dbReference type="AlphaFoldDB" id="A0AB39ZH02"/>
<feature type="transmembrane region" description="Helical" evidence="8">
    <location>
        <begin position="281"/>
        <end position="300"/>
    </location>
</feature>
<dbReference type="GO" id="GO:0030424">
    <property type="term" value="C:axon"/>
    <property type="evidence" value="ECO:0007669"/>
    <property type="project" value="TreeGrafter"/>
</dbReference>
<feature type="transmembrane region" description="Helical" evidence="8">
    <location>
        <begin position="46"/>
        <end position="67"/>
    </location>
</feature>
<dbReference type="GO" id="GO:0033041">
    <property type="term" value="F:sweet taste receptor activity"/>
    <property type="evidence" value="ECO:0007669"/>
    <property type="project" value="TreeGrafter"/>
</dbReference>
<evidence type="ECO:0000256" key="3">
    <source>
        <dbReference type="ARBA" id="ARBA00022692"/>
    </source>
</evidence>
<evidence type="ECO:0000256" key="6">
    <source>
        <dbReference type="ARBA" id="ARBA00023170"/>
    </source>
</evidence>
<feature type="transmembrane region" description="Helical" evidence="8">
    <location>
        <begin position="139"/>
        <end position="160"/>
    </location>
</feature>
<dbReference type="GO" id="GO:0005886">
    <property type="term" value="C:plasma membrane"/>
    <property type="evidence" value="ECO:0007669"/>
    <property type="project" value="UniProtKB-SubCell"/>
</dbReference>
<evidence type="ECO:0000256" key="1">
    <source>
        <dbReference type="ARBA" id="ARBA00004651"/>
    </source>
</evidence>
<dbReference type="GO" id="GO:0043025">
    <property type="term" value="C:neuronal cell body"/>
    <property type="evidence" value="ECO:0007669"/>
    <property type="project" value="TreeGrafter"/>
</dbReference>
<keyword evidence="5 8" id="KW-0472">Membrane</keyword>
<keyword evidence="9" id="KW-1185">Reference proteome</keyword>
<gene>
    <name evidence="10" type="primary">Gr22b</name>
</gene>
<evidence type="ECO:0000313" key="9">
    <source>
        <dbReference type="Proteomes" id="UP001652628"/>
    </source>
</evidence>
<proteinExistence type="inferred from homology"/>
<organism evidence="9 10">
    <name type="scientific">Drosophila suzukii</name>
    <name type="common">Spotted-wing drosophila fruit fly</name>
    <dbReference type="NCBI Taxonomy" id="28584"/>
    <lineage>
        <taxon>Eukaryota</taxon>
        <taxon>Metazoa</taxon>
        <taxon>Ecdysozoa</taxon>
        <taxon>Arthropoda</taxon>
        <taxon>Hexapoda</taxon>
        <taxon>Insecta</taxon>
        <taxon>Pterygota</taxon>
        <taxon>Neoptera</taxon>
        <taxon>Endopterygota</taxon>
        <taxon>Diptera</taxon>
        <taxon>Brachycera</taxon>
        <taxon>Muscomorpha</taxon>
        <taxon>Ephydroidea</taxon>
        <taxon>Drosophilidae</taxon>
        <taxon>Drosophila</taxon>
        <taxon>Sophophora</taxon>
    </lineage>
</organism>
<comment type="caution">
    <text evidence="8">Lacks conserved residue(s) required for the propagation of feature annotation.</text>
</comment>
<keyword evidence="7 8" id="KW-0807">Transducer</keyword>
<dbReference type="PANTHER" id="PTHR21143:SF131">
    <property type="entry name" value="GUSTATORY AND ODORANT RECEPTOR 63A-RELATED"/>
    <property type="match status" value="1"/>
</dbReference>
<keyword evidence="2 8" id="KW-1003">Cell membrane</keyword>
<dbReference type="Pfam" id="PF08395">
    <property type="entry name" value="7tm_7"/>
    <property type="match status" value="1"/>
</dbReference>
<dbReference type="GeneID" id="108013588"/>
<feature type="transmembrane region" description="Helical" evidence="8">
    <location>
        <begin position="252"/>
        <end position="275"/>
    </location>
</feature>
<dbReference type="Proteomes" id="UP001652628">
    <property type="component" value="Chromosome 2L"/>
</dbReference>
<dbReference type="GO" id="GO:0007165">
    <property type="term" value="P:signal transduction"/>
    <property type="evidence" value="ECO:0007669"/>
    <property type="project" value="UniProtKB-KW"/>
</dbReference>
<comment type="similarity">
    <text evidence="8">Belongs to the insect chemoreceptor superfamily. Gustatory receptor (GR) family.</text>
</comment>
<keyword evidence="3 8" id="KW-0812">Transmembrane</keyword>
<evidence type="ECO:0000256" key="2">
    <source>
        <dbReference type="ARBA" id="ARBA00022475"/>
    </source>
</evidence>
<keyword evidence="4 8" id="KW-1133">Transmembrane helix</keyword>
<feature type="transmembrane region" description="Helical" evidence="8">
    <location>
        <begin position="12"/>
        <end position="34"/>
    </location>
</feature>
<reference evidence="10" key="1">
    <citation type="submission" date="2025-08" db="UniProtKB">
        <authorList>
            <consortium name="RefSeq"/>
        </authorList>
    </citation>
    <scope>IDENTIFICATION</scope>
</reference>
<keyword evidence="6 8" id="KW-0675">Receptor</keyword>
<evidence type="ECO:0000313" key="10">
    <source>
        <dbReference type="RefSeq" id="XP_016935009.2"/>
    </source>
</evidence>
<dbReference type="GO" id="GO:0030425">
    <property type="term" value="C:dendrite"/>
    <property type="evidence" value="ECO:0007669"/>
    <property type="project" value="TreeGrafter"/>
</dbReference>
<feature type="transmembrane region" description="Helical" evidence="8">
    <location>
        <begin position="362"/>
        <end position="380"/>
    </location>
</feature>
<evidence type="ECO:0000256" key="7">
    <source>
        <dbReference type="ARBA" id="ARBA00023224"/>
    </source>
</evidence>
<dbReference type="InterPro" id="IPR013604">
    <property type="entry name" value="7TM_chemorcpt"/>
</dbReference>
<comment type="subcellular location">
    <subcellularLocation>
        <location evidence="1 8">Cell membrane</location>
        <topology evidence="1 8">Multi-pass membrane protein</topology>
    </subcellularLocation>
</comment>